<accession>A0AAN4YAP8</accession>
<proteinExistence type="predicted"/>
<organism evidence="2 3">
    <name type="scientific">Aspergillus oryzae</name>
    <name type="common">Yellow koji mold</name>
    <dbReference type="NCBI Taxonomy" id="5062"/>
    <lineage>
        <taxon>Eukaryota</taxon>
        <taxon>Fungi</taxon>
        <taxon>Dikarya</taxon>
        <taxon>Ascomycota</taxon>
        <taxon>Pezizomycotina</taxon>
        <taxon>Eurotiomycetes</taxon>
        <taxon>Eurotiomycetidae</taxon>
        <taxon>Eurotiales</taxon>
        <taxon>Aspergillaceae</taxon>
        <taxon>Aspergillus</taxon>
        <taxon>Aspergillus subgen. Circumdati</taxon>
    </lineage>
</organism>
<dbReference type="AlphaFoldDB" id="A0AAN4YAP8"/>
<sequence>MESPAVYPESPMEQDDTPFPCKGCGEIENLRYARTSQGIFCMDCHESLMQRRRKRNRAAAPTKKPAPGVKLDKSLPSLPPEEADHARLADDLLPDTYAEPVTEGSSRGAAPALDAGRLPGSSGTRAAADQGNIPFTKLRDTY</sequence>
<gene>
    <name evidence="2" type="ORF">Aory04_000179300</name>
</gene>
<evidence type="ECO:0000313" key="3">
    <source>
        <dbReference type="Proteomes" id="UP001165205"/>
    </source>
</evidence>
<name>A0AAN4YAP8_ASPOZ</name>
<dbReference type="EMBL" id="BSYA01000012">
    <property type="protein sequence ID" value="GMG24579.1"/>
    <property type="molecule type" value="Genomic_DNA"/>
</dbReference>
<feature type="region of interest" description="Disordered" evidence="1">
    <location>
        <begin position="52"/>
        <end position="142"/>
    </location>
</feature>
<evidence type="ECO:0000256" key="1">
    <source>
        <dbReference type="SAM" id="MobiDB-lite"/>
    </source>
</evidence>
<reference evidence="2" key="1">
    <citation type="submission" date="2023-04" db="EMBL/GenBank/DDBJ databases">
        <title>Aspergillus oryzae NBRC 4228.</title>
        <authorList>
            <person name="Ichikawa N."/>
            <person name="Sato H."/>
            <person name="Tonouchi N."/>
        </authorList>
    </citation>
    <scope>NUCLEOTIDE SEQUENCE</scope>
    <source>
        <strain evidence="2">NBRC 4228</strain>
    </source>
</reference>
<protein>
    <submittedName>
        <fullName evidence="2">Unnamed protein product</fullName>
    </submittedName>
</protein>
<dbReference type="Proteomes" id="UP001165205">
    <property type="component" value="Unassembled WGS sequence"/>
</dbReference>
<comment type="caution">
    <text evidence="2">The sequence shown here is derived from an EMBL/GenBank/DDBJ whole genome shotgun (WGS) entry which is preliminary data.</text>
</comment>
<evidence type="ECO:0000313" key="2">
    <source>
        <dbReference type="EMBL" id="GMG24579.1"/>
    </source>
</evidence>